<reference evidence="3" key="1">
    <citation type="journal article" date="2019" name="Int. J. Syst. Evol. Microbiol.">
        <title>The Global Catalogue of Microorganisms (GCM) 10K type strain sequencing project: providing services to taxonomists for standard genome sequencing and annotation.</title>
        <authorList>
            <consortium name="The Broad Institute Genomics Platform"/>
            <consortium name="The Broad Institute Genome Sequencing Center for Infectious Disease"/>
            <person name="Wu L."/>
            <person name="Ma J."/>
        </authorList>
    </citation>
    <scope>NUCLEOTIDE SEQUENCE [LARGE SCALE GENOMIC DNA]</scope>
    <source>
        <strain evidence="3">NBRC 101365</strain>
    </source>
</reference>
<name>A0ABQ6CHY5_9HYPH</name>
<dbReference type="Proteomes" id="UP001156882">
    <property type="component" value="Unassembled WGS sequence"/>
</dbReference>
<evidence type="ECO:0000256" key="1">
    <source>
        <dbReference type="SAM" id="SignalP"/>
    </source>
</evidence>
<feature type="chain" id="PRO_5046574311" evidence="1">
    <location>
        <begin position="28"/>
        <end position="102"/>
    </location>
</feature>
<protein>
    <submittedName>
        <fullName evidence="2">Uncharacterized protein</fullName>
    </submittedName>
</protein>
<dbReference type="RefSeq" id="WP_284311291.1">
    <property type="nucleotide sequence ID" value="NZ_BSPC01000011.1"/>
</dbReference>
<accession>A0ABQ6CHY5</accession>
<gene>
    <name evidence="2" type="ORF">GCM10007874_14770</name>
</gene>
<proteinExistence type="predicted"/>
<keyword evidence="3" id="KW-1185">Reference proteome</keyword>
<evidence type="ECO:0000313" key="2">
    <source>
        <dbReference type="EMBL" id="GLS18460.1"/>
    </source>
</evidence>
<organism evidence="2 3">
    <name type="scientific">Labrys miyagiensis</name>
    <dbReference type="NCBI Taxonomy" id="346912"/>
    <lineage>
        <taxon>Bacteria</taxon>
        <taxon>Pseudomonadati</taxon>
        <taxon>Pseudomonadota</taxon>
        <taxon>Alphaproteobacteria</taxon>
        <taxon>Hyphomicrobiales</taxon>
        <taxon>Xanthobacteraceae</taxon>
        <taxon>Labrys</taxon>
    </lineage>
</organism>
<dbReference type="EMBL" id="BSPC01000011">
    <property type="protein sequence ID" value="GLS18460.1"/>
    <property type="molecule type" value="Genomic_DNA"/>
</dbReference>
<keyword evidence="1" id="KW-0732">Signal</keyword>
<comment type="caution">
    <text evidence="2">The sequence shown here is derived from an EMBL/GenBank/DDBJ whole genome shotgun (WGS) entry which is preliminary data.</text>
</comment>
<feature type="signal peptide" evidence="1">
    <location>
        <begin position="1"/>
        <end position="27"/>
    </location>
</feature>
<evidence type="ECO:0000313" key="3">
    <source>
        <dbReference type="Proteomes" id="UP001156882"/>
    </source>
</evidence>
<sequence>MTMITHSKVVAFVATLAFVAISSVANAQGPYIVNGAQPTPRIAALMARANLPPGYYWWDSQTCAYGRGTNPLPLGKYCPGEDPGNDPTLRGDSPLTLWDLMH</sequence>